<dbReference type="SUPFAM" id="SSF46689">
    <property type="entry name" value="Homeodomain-like"/>
    <property type="match status" value="1"/>
</dbReference>
<feature type="compositionally biased region" description="Basic and acidic residues" evidence="4">
    <location>
        <begin position="600"/>
        <end position="619"/>
    </location>
</feature>
<accession>A0A179EY76</accession>
<dbReference type="InterPro" id="IPR009057">
    <property type="entry name" value="Homeodomain-like_sf"/>
</dbReference>
<evidence type="ECO:0000256" key="4">
    <source>
        <dbReference type="SAM" id="MobiDB-lite"/>
    </source>
</evidence>
<dbReference type="EMBL" id="LSBI01000084">
    <property type="protein sequence ID" value="OAQ57793.1"/>
    <property type="molecule type" value="Genomic_DNA"/>
</dbReference>
<feature type="region of interest" description="Disordered" evidence="4">
    <location>
        <begin position="559"/>
        <end position="578"/>
    </location>
</feature>
<dbReference type="PANTHER" id="PTHR19303:SF74">
    <property type="entry name" value="POGO TRANSPOSABLE ELEMENT WITH KRAB DOMAIN"/>
    <property type="match status" value="1"/>
</dbReference>
<dbReference type="AlphaFoldDB" id="A0A179EY76"/>
<keyword evidence="3" id="KW-0539">Nucleus</keyword>
<dbReference type="InterPro" id="IPR036397">
    <property type="entry name" value="RNaseH_sf"/>
</dbReference>
<dbReference type="PANTHER" id="PTHR19303">
    <property type="entry name" value="TRANSPOSON"/>
    <property type="match status" value="1"/>
</dbReference>
<dbReference type="Pfam" id="PF05225">
    <property type="entry name" value="HTH_psq"/>
    <property type="match status" value="1"/>
</dbReference>
<protein>
    <submittedName>
        <fullName evidence="6">Transposase</fullName>
    </submittedName>
</protein>
<evidence type="ECO:0000256" key="3">
    <source>
        <dbReference type="ARBA" id="ARBA00023242"/>
    </source>
</evidence>
<evidence type="ECO:0000256" key="2">
    <source>
        <dbReference type="ARBA" id="ARBA00023125"/>
    </source>
</evidence>
<reference evidence="6 7" key="1">
    <citation type="submission" date="2016-02" db="EMBL/GenBank/DDBJ databases">
        <title>Biosynthesis of antibiotic leucinostatins and their inhibition on Phytophthora in bio-control Purpureocillium lilacinum.</title>
        <authorList>
            <person name="Wang G."/>
            <person name="Liu Z."/>
            <person name="Lin R."/>
            <person name="Li E."/>
            <person name="Mao Z."/>
            <person name="Ling J."/>
            <person name="Yin W."/>
            <person name="Xie B."/>
        </authorList>
    </citation>
    <scope>NUCLEOTIDE SEQUENCE [LARGE SCALE GENOMIC DNA]</scope>
    <source>
        <strain evidence="6">PLFJ-1</strain>
    </source>
</reference>
<dbReference type="Gene3D" id="3.30.420.10">
    <property type="entry name" value="Ribonuclease H-like superfamily/Ribonuclease H"/>
    <property type="match status" value="1"/>
</dbReference>
<dbReference type="PROSITE" id="PS51253">
    <property type="entry name" value="HTH_CENPB"/>
    <property type="match status" value="1"/>
</dbReference>
<dbReference type="SMART" id="SM00674">
    <property type="entry name" value="CENPB"/>
    <property type="match status" value="1"/>
</dbReference>
<feature type="region of interest" description="Disordered" evidence="4">
    <location>
        <begin position="583"/>
        <end position="664"/>
    </location>
</feature>
<feature type="compositionally biased region" description="Basic and acidic residues" evidence="4">
    <location>
        <begin position="583"/>
        <end position="593"/>
    </location>
</feature>
<feature type="domain" description="HTH CENPB-type" evidence="5">
    <location>
        <begin position="48"/>
        <end position="118"/>
    </location>
</feature>
<dbReference type="InterPro" id="IPR050863">
    <property type="entry name" value="CenT-Element_Derived"/>
</dbReference>
<name>A0A179EY76_PURLI</name>
<keyword evidence="2" id="KW-0238">DNA-binding</keyword>
<dbReference type="InterPro" id="IPR007889">
    <property type="entry name" value="HTH_Psq"/>
</dbReference>
<dbReference type="Pfam" id="PF03184">
    <property type="entry name" value="DDE_1"/>
    <property type="match status" value="1"/>
</dbReference>
<dbReference type="Proteomes" id="UP000078340">
    <property type="component" value="Unassembled WGS sequence"/>
</dbReference>
<comment type="caution">
    <text evidence="6">The sequence shown here is derived from an EMBL/GenBank/DDBJ whole genome shotgun (WGS) entry which is preliminary data.</text>
</comment>
<comment type="subcellular location">
    <subcellularLocation>
        <location evidence="1">Nucleus</location>
    </subcellularLocation>
</comment>
<evidence type="ECO:0000256" key="1">
    <source>
        <dbReference type="ARBA" id="ARBA00004123"/>
    </source>
</evidence>
<evidence type="ECO:0000259" key="5">
    <source>
        <dbReference type="PROSITE" id="PS51253"/>
    </source>
</evidence>
<dbReference type="Gene3D" id="1.10.10.60">
    <property type="entry name" value="Homeodomain-like"/>
    <property type="match status" value="1"/>
</dbReference>
<sequence length="664" mass="75473">MAKYTEADIDLALQAVANGTSARQASKHWGVPRATLYDRMHGHECRKDAFSPLQRLSQTQENQLTEWILIQDALGLPPTHSQIKQFAQRMLAVKGDHVPLGKHWMQAFLRRNPAVRTQKCHHRDSARVNGASTEVIRPWFNNFFLPEIQAIKPEHRYNMDEAGIMEGLGENGLVVGNAEKRSVQKKAPGSRVWTSFIECVSATGTFLPPLVIFKGKSVQQQWFPDDLSLFSDWHFTATKNGWTSDQTAVEWLEKMFIPRTQPADPSERRLLVLDGHGSHETVEFMYLCYQHKIHLLFLPPHTSHVLQLLDLSVFSPLKHYYRKQVGFLSLLTDSSPVGKQNFLSCYQRAREQALTASNIKGGWKATCFNKRNKDAKNAPDAFRSPFSTSGWQSDASQIAWSTPRRPQDLKVQVLQFNQLDDDVPTKRLLFRKITKGFDEKDGLLAKAQLQIQALETQLASVKPKKRKRVETSPNSRFADIEAVRRAQAEVNAAENEDPDGTEDELSEIGDDCIVVGVAPKDYLFDRIDPKSAQIFSPAKVAQARVKKAEMEARKKEEALKKEAQKIQRQQKAAEQKALALEKRRQKVADMETKRQKKEARKQEREARRQVRQELERHSQEIACEMQHEQQAASEGRAKSPGQRKSEGNNDSGAHNTCEKTVFGL</sequence>
<dbReference type="InterPro" id="IPR006600">
    <property type="entry name" value="HTH_CenpB_DNA-bd_dom"/>
</dbReference>
<organism evidence="6 7">
    <name type="scientific">Purpureocillium lilacinum</name>
    <name type="common">Paecilomyces lilacinus</name>
    <dbReference type="NCBI Taxonomy" id="33203"/>
    <lineage>
        <taxon>Eukaryota</taxon>
        <taxon>Fungi</taxon>
        <taxon>Dikarya</taxon>
        <taxon>Ascomycota</taxon>
        <taxon>Pezizomycotina</taxon>
        <taxon>Sordariomycetes</taxon>
        <taxon>Hypocreomycetidae</taxon>
        <taxon>Hypocreales</taxon>
        <taxon>Ophiocordycipitaceae</taxon>
        <taxon>Purpureocillium</taxon>
    </lineage>
</organism>
<dbReference type="InterPro" id="IPR004875">
    <property type="entry name" value="DDE_SF_endonuclease_dom"/>
</dbReference>
<gene>
    <name evidence="6" type="ORF">VFPFJ_11724</name>
</gene>
<evidence type="ECO:0000313" key="7">
    <source>
        <dbReference type="Proteomes" id="UP000078340"/>
    </source>
</evidence>
<dbReference type="OMA" id="IIRCESY"/>
<dbReference type="GO" id="GO:0005634">
    <property type="term" value="C:nucleus"/>
    <property type="evidence" value="ECO:0007669"/>
    <property type="project" value="UniProtKB-SubCell"/>
</dbReference>
<dbReference type="GO" id="GO:0003677">
    <property type="term" value="F:DNA binding"/>
    <property type="evidence" value="ECO:0007669"/>
    <property type="project" value="UniProtKB-KW"/>
</dbReference>
<evidence type="ECO:0000313" key="6">
    <source>
        <dbReference type="EMBL" id="OAQ57793.1"/>
    </source>
</evidence>
<proteinExistence type="predicted"/>
<dbReference type="Pfam" id="PF03221">
    <property type="entry name" value="HTH_Tnp_Tc5"/>
    <property type="match status" value="1"/>
</dbReference>